<organism evidence="6 7">
    <name type="scientific">Cyclotella atomus</name>
    <dbReference type="NCBI Taxonomy" id="382360"/>
    <lineage>
        <taxon>Eukaryota</taxon>
        <taxon>Sar</taxon>
        <taxon>Stramenopiles</taxon>
        <taxon>Ochrophyta</taxon>
        <taxon>Bacillariophyta</taxon>
        <taxon>Coscinodiscophyceae</taxon>
        <taxon>Thalassiosirophycidae</taxon>
        <taxon>Stephanodiscales</taxon>
        <taxon>Stephanodiscaceae</taxon>
        <taxon>Cyclotella</taxon>
    </lineage>
</organism>
<evidence type="ECO:0000256" key="4">
    <source>
        <dbReference type="ARBA" id="ARBA00023239"/>
    </source>
</evidence>
<dbReference type="HAMAP" id="MF_00434">
    <property type="entry name" value="Pterin_4_alpha"/>
    <property type="match status" value="1"/>
</dbReference>
<dbReference type="AlphaFoldDB" id="A0ABD3PK89"/>
<keyword evidence="7" id="KW-1185">Reference proteome</keyword>
<dbReference type="EMBL" id="JALLPJ020000566">
    <property type="protein sequence ID" value="KAL3788397.1"/>
    <property type="molecule type" value="Genomic_DNA"/>
</dbReference>
<evidence type="ECO:0000313" key="6">
    <source>
        <dbReference type="EMBL" id="KAL3788397.1"/>
    </source>
</evidence>
<accession>A0ABD3PK89</accession>
<comment type="catalytic activity">
    <reaction evidence="1">
        <text>(4aS,6R)-4a-hydroxy-L-erythro-5,6,7,8-tetrahydrobiopterin = (6R)-L-erythro-6,7-dihydrobiopterin + H2O</text>
        <dbReference type="Rhea" id="RHEA:11920"/>
        <dbReference type="ChEBI" id="CHEBI:15377"/>
        <dbReference type="ChEBI" id="CHEBI:15642"/>
        <dbReference type="ChEBI" id="CHEBI:43120"/>
        <dbReference type="EC" id="4.2.1.96"/>
    </reaction>
</comment>
<dbReference type="InterPro" id="IPR001533">
    <property type="entry name" value="Pterin_deHydtase"/>
</dbReference>
<dbReference type="GO" id="GO:0008124">
    <property type="term" value="F:4-alpha-hydroxytetrahydrobiopterin dehydratase activity"/>
    <property type="evidence" value="ECO:0007669"/>
    <property type="project" value="UniProtKB-EC"/>
</dbReference>
<evidence type="ECO:0000256" key="2">
    <source>
        <dbReference type="ARBA" id="ARBA00006472"/>
    </source>
</evidence>
<gene>
    <name evidence="6" type="ORF">ACHAWO_008094</name>
</gene>
<reference evidence="6 7" key="1">
    <citation type="submission" date="2024-10" db="EMBL/GenBank/DDBJ databases">
        <title>Updated reference genomes for cyclostephanoid diatoms.</title>
        <authorList>
            <person name="Roberts W.R."/>
            <person name="Alverson A.J."/>
        </authorList>
    </citation>
    <scope>NUCLEOTIDE SEQUENCE [LARGE SCALE GENOMIC DNA]</scope>
    <source>
        <strain evidence="6 7">AJA010-31</strain>
    </source>
</reference>
<evidence type="ECO:0000256" key="3">
    <source>
        <dbReference type="ARBA" id="ARBA00013252"/>
    </source>
</evidence>
<evidence type="ECO:0000313" key="7">
    <source>
        <dbReference type="Proteomes" id="UP001530400"/>
    </source>
</evidence>
<comment type="caution">
    <text evidence="6">The sequence shown here is derived from an EMBL/GenBank/DDBJ whole genome shotgun (WGS) entry which is preliminary data.</text>
</comment>
<dbReference type="PANTHER" id="PTHR12599:SF0">
    <property type="entry name" value="PTERIN-4-ALPHA-CARBINOLAMINE DEHYDRATASE"/>
    <property type="match status" value="1"/>
</dbReference>
<dbReference type="Pfam" id="PF01329">
    <property type="entry name" value="Pterin_4a"/>
    <property type="match status" value="1"/>
</dbReference>
<dbReference type="SUPFAM" id="SSF55248">
    <property type="entry name" value="PCD-like"/>
    <property type="match status" value="1"/>
</dbReference>
<dbReference type="Gene3D" id="3.30.1360.20">
    <property type="entry name" value="Transcriptional coactivator/pterin dehydratase"/>
    <property type="match status" value="1"/>
</dbReference>
<dbReference type="PANTHER" id="PTHR12599">
    <property type="entry name" value="PTERIN-4-ALPHA-CARBINOLAMINE DEHYDRATASE"/>
    <property type="match status" value="1"/>
</dbReference>
<proteinExistence type="inferred from homology"/>
<keyword evidence="4" id="KW-0456">Lyase</keyword>
<sequence>MASPLINITSVARSQIGGARILSSRLSNFQSQSLRTISVPAALSTTIHHSTCHGRFSKDEPQIDVSKRAFATKLTVSQRSSNLNDLLTQKLPWSHLEERDALSKTFHFIDFAQAWSFMCKVAVLAEDMNHHPEWFNVYNRVEVTLTTHDCGGLSENDLEMAQKMDEFEKELLSG</sequence>
<dbReference type="NCBIfam" id="NF002018">
    <property type="entry name" value="PRK00823.1-3"/>
    <property type="match status" value="1"/>
</dbReference>
<dbReference type="Proteomes" id="UP001530400">
    <property type="component" value="Unassembled WGS sequence"/>
</dbReference>
<protein>
    <recommendedName>
        <fullName evidence="3">4a-hydroxytetrahydrobiopterin dehydratase</fullName>
        <ecNumber evidence="3">4.2.1.96</ecNumber>
    </recommendedName>
    <alternativeName>
        <fullName evidence="5">4-alpha-hydroxy-tetrahydropterin dehydratase</fullName>
    </alternativeName>
</protein>
<dbReference type="EC" id="4.2.1.96" evidence="3"/>
<name>A0ABD3PK89_9STRA</name>
<evidence type="ECO:0000256" key="5">
    <source>
        <dbReference type="ARBA" id="ARBA00030497"/>
    </source>
</evidence>
<comment type="similarity">
    <text evidence="2">Belongs to the pterin-4-alpha-carbinolamine dehydratase family.</text>
</comment>
<evidence type="ECO:0000256" key="1">
    <source>
        <dbReference type="ARBA" id="ARBA00001554"/>
    </source>
</evidence>
<dbReference type="CDD" id="cd00914">
    <property type="entry name" value="PCD_DCoH_subfamily_b"/>
    <property type="match status" value="1"/>
</dbReference>
<dbReference type="InterPro" id="IPR036428">
    <property type="entry name" value="PCD_sf"/>
</dbReference>